<dbReference type="EMBL" id="LAJX01000007">
    <property type="protein sequence ID" value="KJV08010.1"/>
    <property type="molecule type" value="Genomic_DNA"/>
</dbReference>
<dbReference type="RefSeq" id="WP_045777781.1">
    <property type="nucleotide sequence ID" value="NZ_LAJX01000007.1"/>
</dbReference>
<protein>
    <recommendedName>
        <fullName evidence="1">HipA-like kinase domain-containing protein</fullName>
    </recommendedName>
</protein>
<feature type="domain" description="HipA-like kinase" evidence="1">
    <location>
        <begin position="40"/>
        <end position="197"/>
    </location>
</feature>
<dbReference type="Proteomes" id="UP000033684">
    <property type="component" value="Unassembled WGS sequence"/>
</dbReference>
<dbReference type="SUPFAM" id="SSF56112">
    <property type="entry name" value="Protein kinase-like (PK-like)"/>
    <property type="match status" value="1"/>
</dbReference>
<dbReference type="InterPro" id="IPR011009">
    <property type="entry name" value="Kinase-like_dom_sf"/>
</dbReference>
<name>A0A0F3IMP4_9GAMM</name>
<comment type="caution">
    <text evidence="2">The sequence shown here is derived from an EMBL/GenBank/DDBJ whole genome shotgun (WGS) entry which is preliminary data.</text>
</comment>
<keyword evidence="3" id="KW-1185">Reference proteome</keyword>
<organism evidence="2 3">
    <name type="scientific">Methylocucumis oryzae</name>
    <dbReference type="NCBI Taxonomy" id="1632867"/>
    <lineage>
        <taxon>Bacteria</taxon>
        <taxon>Pseudomonadati</taxon>
        <taxon>Pseudomonadota</taxon>
        <taxon>Gammaproteobacteria</taxon>
        <taxon>Methylococcales</taxon>
        <taxon>Methylococcaceae</taxon>
        <taxon>Methylocucumis</taxon>
    </lineage>
</organism>
<dbReference type="InterPro" id="IPR046748">
    <property type="entry name" value="HipA_2"/>
</dbReference>
<reference evidence="2 3" key="2">
    <citation type="journal article" date="2016" name="Microb. Ecol.">
        <title>Genome Characteristics of a Novel Type I Methanotroph (Sn10-6) Isolated from a Flooded Indian Rice Field.</title>
        <authorList>
            <person name="Rahalkar M.C."/>
            <person name="Pandit P.S."/>
            <person name="Dhakephalkar P.K."/>
            <person name="Pore S."/>
            <person name="Arora P."/>
            <person name="Kapse N."/>
        </authorList>
    </citation>
    <scope>NUCLEOTIDE SEQUENCE [LARGE SCALE GENOMIC DNA]</scope>
    <source>
        <strain evidence="2 3">Sn10-6</strain>
    </source>
</reference>
<proteinExistence type="predicted"/>
<dbReference type="OrthoDB" id="9128719at2"/>
<dbReference type="AlphaFoldDB" id="A0A0F3IMP4"/>
<evidence type="ECO:0000259" key="1">
    <source>
        <dbReference type="Pfam" id="PF20613"/>
    </source>
</evidence>
<gene>
    <name evidence="2" type="ORF">VZ94_00915</name>
</gene>
<sequence length="249" mass="28558">MIRIGRIVNTIKPAENGKYGAQIVKVALNDYRYELTAYAKKLNELEFWVEVMASLLGIELGLPIPEPIAAVDENNDVWFASVDMKYPDLTRRLSTANPQAYTQLIHKIANWSEIQKAIQFDEWIANDDRNAGNILYDGGNQFYLIDHNRAMRLPFAPDAPIRNVLLNIRLATIKKEDDLGRQRLKQQLHMTLQSFDSELPTAIAKRIIDVNNKTESQLLADIVEFLRKRVHYLLPITQQKISTSQQSLL</sequence>
<evidence type="ECO:0000313" key="2">
    <source>
        <dbReference type="EMBL" id="KJV08010.1"/>
    </source>
</evidence>
<reference evidence="3" key="1">
    <citation type="submission" date="2015-03" db="EMBL/GenBank/DDBJ databases">
        <title>Draft genome sequence of a novel methanotroph (Sn10-6) isolated from flooded ricefield rhizosphere in India.</title>
        <authorList>
            <person name="Pandit P.S."/>
            <person name="Pore S.D."/>
            <person name="Arora P."/>
            <person name="Kapse N.G."/>
            <person name="Dhakephalkar P.K."/>
            <person name="Rahalkar M.C."/>
        </authorList>
    </citation>
    <scope>NUCLEOTIDE SEQUENCE [LARGE SCALE GENOMIC DNA]</scope>
    <source>
        <strain evidence="3">Sn10-6</strain>
    </source>
</reference>
<accession>A0A0F3IMP4</accession>
<dbReference type="Pfam" id="PF20613">
    <property type="entry name" value="HipA_2"/>
    <property type="match status" value="1"/>
</dbReference>
<evidence type="ECO:0000313" key="3">
    <source>
        <dbReference type="Proteomes" id="UP000033684"/>
    </source>
</evidence>